<dbReference type="RefSeq" id="WP_089835887.1">
    <property type="nucleotide sequence ID" value="NZ_FOZL01000001.1"/>
</dbReference>
<dbReference type="Proteomes" id="UP000199024">
    <property type="component" value="Unassembled WGS sequence"/>
</dbReference>
<dbReference type="InterPro" id="IPR015424">
    <property type="entry name" value="PyrdxlP-dep_Trfase"/>
</dbReference>
<evidence type="ECO:0000313" key="5">
    <source>
        <dbReference type="Proteomes" id="UP000199024"/>
    </source>
</evidence>
<dbReference type="InterPro" id="IPR015422">
    <property type="entry name" value="PyrdxlP-dep_Trfase_small"/>
</dbReference>
<organism evidence="4 5">
    <name type="scientific">Granulicella pectinivorans</name>
    <dbReference type="NCBI Taxonomy" id="474950"/>
    <lineage>
        <taxon>Bacteria</taxon>
        <taxon>Pseudomonadati</taxon>
        <taxon>Acidobacteriota</taxon>
        <taxon>Terriglobia</taxon>
        <taxon>Terriglobales</taxon>
        <taxon>Acidobacteriaceae</taxon>
        <taxon>Granulicella</taxon>
    </lineage>
</organism>
<gene>
    <name evidence="4" type="ORF">SAMN05421771_0269</name>
</gene>
<dbReference type="SUPFAM" id="SSF53383">
    <property type="entry name" value="PLP-dependent transferases"/>
    <property type="match status" value="1"/>
</dbReference>
<dbReference type="PROSITE" id="PS00600">
    <property type="entry name" value="AA_TRANSFER_CLASS_3"/>
    <property type="match status" value="1"/>
</dbReference>
<dbReference type="OrthoDB" id="9807885at2"/>
<dbReference type="Pfam" id="PF00202">
    <property type="entry name" value="Aminotran_3"/>
    <property type="match status" value="1"/>
</dbReference>
<evidence type="ECO:0000256" key="3">
    <source>
        <dbReference type="RuleBase" id="RU003560"/>
    </source>
</evidence>
<dbReference type="GO" id="GO:0008483">
    <property type="term" value="F:transaminase activity"/>
    <property type="evidence" value="ECO:0007669"/>
    <property type="project" value="InterPro"/>
</dbReference>
<dbReference type="Gene3D" id="3.40.640.10">
    <property type="entry name" value="Type I PLP-dependent aspartate aminotransferase-like (Major domain)"/>
    <property type="match status" value="1"/>
</dbReference>
<keyword evidence="5" id="KW-1185">Reference proteome</keyword>
<evidence type="ECO:0000256" key="1">
    <source>
        <dbReference type="ARBA" id="ARBA00001933"/>
    </source>
</evidence>
<dbReference type="Gene3D" id="3.90.1150.10">
    <property type="entry name" value="Aspartate Aminotransferase, domain 1"/>
    <property type="match status" value="1"/>
</dbReference>
<reference evidence="4 5" key="1">
    <citation type="submission" date="2016-10" db="EMBL/GenBank/DDBJ databases">
        <authorList>
            <person name="de Groot N.N."/>
        </authorList>
    </citation>
    <scope>NUCLEOTIDE SEQUENCE [LARGE SCALE GENOMIC DNA]</scope>
    <source>
        <strain evidence="4 5">DSM 21001</strain>
    </source>
</reference>
<comment type="cofactor">
    <cofactor evidence="1">
        <name>pyridoxal 5'-phosphate</name>
        <dbReference type="ChEBI" id="CHEBI:597326"/>
    </cofactor>
</comment>
<evidence type="ECO:0000256" key="2">
    <source>
        <dbReference type="ARBA" id="ARBA00022898"/>
    </source>
</evidence>
<comment type="similarity">
    <text evidence="3">Belongs to the class-III pyridoxal-phosphate-dependent aminotransferase family.</text>
</comment>
<proteinExistence type="inferred from homology"/>
<accession>A0A1I6L5I5</accession>
<dbReference type="AlphaFoldDB" id="A0A1I6L5I5"/>
<dbReference type="STRING" id="474950.SAMN05421771_0269"/>
<dbReference type="PANTHER" id="PTHR43713:SF3">
    <property type="entry name" value="GLUTAMATE-1-SEMIALDEHYDE 2,1-AMINOMUTASE 1, CHLOROPLASTIC-RELATED"/>
    <property type="match status" value="1"/>
</dbReference>
<dbReference type="EMBL" id="FOZL01000001">
    <property type="protein sequence ID" value="SFR98538.1"/>
    <property type="molecule type" value="Genomic_DNA"/>
</dbReference>
<dbReference type="GO" id="GO:0030170">
    <property type="term" value="F:pyridoxal phosphate binding"/>
    <property type="evidence" value="ECO:0007669"/>
    <property type="project" value="InterPro"/>
</dbReference>
<dbReference type="InterPro" id="IPR005814">
    <property type="entry name" value="Aminotrans_3"/>
</dbReference>
<evidence type="ECO:0000313" key="4">
    <source>
        <dbReference type="EMBL" id="SFR98538.1"/>
    </source>
</evidence>
<sequence>MTHYPKSQAILSENSRYIPGGVVSTNRAVDPPIVFERADGAWMWDVDGNRYLDYHAAFGPYVLGHNDRHVNDAVRRVIDEGSSLYGSGTTKLEGQLAHMICDAVPFVDSIQVLNTGSEATYQALRLARAATGRSHILKPQGGYHGWHNDVACNLMTPLAKLGPRRVADEYPFETISAGIPQEHSSLIHAINFNDLESVEAMCRKYPIAALITEPILQNIGIVHPLPGYLEGLRALADKYGFVLIFDEVKTGFRHALGGYSAVAGVAPDLVVYGKAIANGYPLAVIGGKKELMDLFVSPDATKRVLLAGTYNGHPIPTAAAIATIERLAHNDGAIYRDFETLGQRMQSGLEKIFKDAGTTAVVARQGSAFCTYFMDHLPVDWHDLATHHDTEMDAHLRRELLERGVYFFQLPMKQCSLSAAHTEADVDQTLEAVEDVLAARLQTVGKRATLNG</sequence>
<protein>
    <submittedName>
        <fullName evidence="4">Glutamate-1-semialdehyde 2,1-aminomutase</fullName>
    </submittedName>
</protein>
<keyword evidence="2 3" id="KW-0663">Pyridoxal phosphate</keyword>
<dbReference type="InterPro" id="IPR015421">
    <property type="entry name" value="PyrdxlP-dep_Trfase_major"/>
</dbReference>
<dbReference type="CDD" id="cd00610">
    <property type="entry name" value="OAT_like"/>
    <property type="match status" value="1"/>
</dbReference>
<dbReference type="InterPro" id="IPR049704">
    <property type="entry name" value="Aminotrans_3_PPA_site"/>
</dbReference>
<name>A0A1I6L5I5_9BACT</name>
<dbReference type="PANTHER" id="PTHR43713">
    <property type="entry name" value="GLUTAMATE-1-SEMIALDEHYDE 2,1-AMINOMUTASE"/>
    <property type="match status" value="1"/>
</dbReference>